<dbReference type="AlphaFoldDB" id="A0A0K1ER46"/>
<gene>
    <name evidence="3" type="ORF">CMC5_075530</name>
</gene>
<keyword evidence="2" id="KW-0472">Membrane</keyword>
<feature type="transmembrane region" description="Helical" evidence="2">
    <location>
        <begin position="103"/>
        <end position="123"/>
    </location>
</feature>
<dbReference type="RefSeq" id="WP_218920155.1">
    <property type="nucleotide sequence ID" value="NZ_CP012159.1"/>
</dbReference>
<organism evidence="3 4">
    <name type="scientific">Chondromyces crocatus</name>
    <dbReference type="NCBI Taxonomy" id="52"/>
    <lineage>
        <taxon>Bacteria</taxon>
        <taxon>Pseudomonadati</taxon>
        <taxon>Myxococcota</taxon>
        <taxon>Polyangia</taxon>
        <taxon>Polyangiales</taxon>
        <taxon>Polyangiaceae</taxon>
        <taxon>Chondromyces</taxon>
    </lineage>
</organism>
<dbReference type="EMBL" id="CP012159">
    <property type="protein sequence ID" value="AKT43321.1"/>
    <property type="molecule type" value="Genomic_DNA"/>
</dbReference>
<feature type="region of interest" description="Disordered" evidence="1">
    <location>
        <begin position="51"/>
        <end position="100"/>
    </location>
</feature>
<name>A0A0K1ER46_CHOCO</name>
<feature type="transmembrane region" description="Helical" evidence="2">
    <location>
        <begin position="129"/>
        <end position="152"/>
    </location>
</feature>
<dbReference type="Proteomes" id="UP000067626">
    <property type="component" value="Chromosome"/>
</dbReference>
<keyword evidence="2" id="KW-0812">Transmembrane</keyword>
<evidence type="ECO:0000256" key="1">
    <source>
        <dbReference type="SAM" id="MobiDB-lite"/>
    </source>
</evidence>
<feature type="compositionally biased region" description="Gly residues" evidence="1">
    <location>
        <begin position="51"/>
        <end position="62"/>
    </location>
</feature>
<protein>
    <submittedName>
        <fullName evidence="3">Uncharacterized protein</fullName>
    </submittedName>
</protein>
<dbReference type="STRING" id="52.CMC5_075530"/>
<dbReference type="KEGG" id="ccro:CMC5_075530"/>
<sequence length="432" mass="44633">MGLTGSGGAQVGWDERWLGVRGSPSLMATGGGLAGHSLMAGGSARAQTAGGGVVGGPLGGDGVAPSDEGATTGWRPLSATASSVTPSMTPTHPSQLSGPRRGLAIGTSFVPGLVVHGTGHFVAGHRSTGWKLLAMEGAGALGVVGGFAALAATGASRRIVAPVTSVIVASAGLFVISGLADIYGVLAPEGGTGSPPSVLPWVETQVGLRYVYDPVFSYRALSVIGADVRVGGLRLNPSGWFALDDPNKRLRMLAGYRFLGPRTPKKGQERPLGRGDGSFLEMEGAVTHHRYGSEHFEVTTGELSLQGRLDLHHIGPTLRGSFAELGGGMALENYAFTRSTEANMLLLMRFAFGMYLGHTGYPRGEAQVFYDHRHDGYVGGLKMTGLGSGVPGHFGAEGRIYLSPQWGLLLDAQVGSAYMGGLSVLFRHGGKP</sequence>
<evidence type="ECO:0000313" key="3">
    <source>
        <dbReference type="EMBL" id="AKT43321.1"/>
    </source>
</evidence>
<feature type="transmembrane region" description="Helical" evidence="2">
    <location>
        <begin position="159"/>
        <end position="180"/>
    </location>
</feature>
<evidence type="ECO:0000313" key="4">
    <source>
        <dbReference type="Proteomes" id="UP000067626"/>
    </source>
</evidence>
<evidence type="ECO:0000256" key="2">
    <source>
        <dbReference type="SAM" id="Phobius"/>
    </source>
</evidence>
<proteinExistence type="predicted"/>
<keyword evidence="2" id="KW-1133">Transmembrane helix</keyword>
<accession>A0A0K1ER46</accession>
<keyword evidence="4" id="KW-1185">Reference proteome</keyword>
<reference evidence="3 4" key="1">
    <citation type="submission" date="2015-07" db="EMBL/GenBank/DDBJ databases">
        <title>Genome analysis of myxobacterium Chondromyces crocatus Cm c5 reveals a high potential for natural compound synthesis and the genetic basis for the loss of fruiting body formation.</title>
        <authorList>
            <person name="Zaburannyi N."/>
            <person name="Bunk B."/>
            <person name="Maier J."/>
            <person name="Overmann J."/>
            <person name="Mueller R."/>
        </authorList>
    </citation>
    <scope>NUCLEOTIDE SEQUENCE [LARGE SCALE GENOMIC DNA]</scope>
    <source>
        <strain evidence="3 4">Cm c5</strain>
    </source>
</reference>
<feature type="compositionally biased region" description="Polar residues" evidence="1">
    <location>
        <begin position="79"/>
        <end position="97"/>
    </location>
</feature>